<protein>
    <submittedName>
        <fullName evidence="2">Uncharacterized protein</fullName>
    </submittedName>
</protein>
<proteinExistence type="predicted"/>
<dbReference type="HOGENOM" id="CLU_3121021_0_0_0"/>
<dbReference type="Proteomes" id="UP000001887">
    <property type="component" value="Chromosome"/>
</dbReference>
<keyword evidence="3" id="KW-1185">Reference proteome</keyword>
<evidence type="ECO:0000313" key="3">
    <source>
        <dbReference type="Proteomes" id="UP000001887"/>
    </source>
</evidence>
<organism evidence="2 3">
    <name type="scientific">Pirellula staleyi (strain ATCC 27377 / DSM 6068 / ICPB 4128)</name>
    <name type="common">Pirella staleyi</name>
    <dbReference type="NCBI Taxonomy" id="530564"/>
    <lineage>
        <taxon>Bacteria</taxon>
        <taxon>Pseudomonadati</taxon>
        <taxon>Planctomycetota</taxon>
        <taxon>Planctomycetia</taxon>
        <taxon>Pirellulales</taxon>
        <taxon>Pirellulaceae</taxon>
        <taxon>Pirellula</taxon>
    </lineage>
</organism>
<evidence type="ECO:0000313" key="2">
    <source>
        <dbReference type="EMBL" id="ADB18743.1"/>
    </source>
</evidence>
<accession>D2R310</accession>
<dbReference type="KEGG" id="psl:Psta_4093"/>
<reference evidence="2 3" key="1">
    <citation type="journal article" date="2009" name="Stand. Genomic Sci.">
        <title>Complete genome sequence of Pirellula staleyi type strain (ATCC 27377).</title>
        <authorList>
            <person name="Clum A."/>
            <person name="Tindall B.J."/>
            <person name="Sikorski J."/>
            <person name="Ivanova N."/>
            <person name="Mavrommatis K."/>
            <person name="Lucas S."/>
            <person name="Glavina del Rio T."/>
            <person name="Nolan M."/>
            <person name="Chen F."/>
            <person name="Tice H."/>
            <person name="Pitluck S."/>
            <person name="Cheng J.F."/>
            <person name="Chertkov O."/>
            <person name="Brettin T."/>
            <person name="Han C."/>
            <person name="Detter J.C."/>
            <person name="Kuske C."/>
            <person name="Bruce D."/>
            <person name="Goodwin L."/>
            <person name="Ovchinikova G."/>
            <person name="Pati A."/>
            <person name="Mikhailova N."/>
            <person name="Chen A."/>
            <person name="Palaniappan K."/>
            <person name="Land M."/>
            <person name="Hauser L."/>
            <person name="Chang Y.J."/>
            <person name="Jeffries C.D."/>
            <person name="Chain P."/>
            <person name="Rohde M."/>
            <person name="Goker M."/>
            <person name="Bristow J."/>
            <person name="Eisen J.A."/>
            <person name="Markowitz V."/>
            <person name="Hugenholtz P."/>
            <person name="Kyrpides N.C."/>
            <person name="Klenk H.P."/>
            <person name="Lapidus A."/>
        </authorList>
    </citation>
    <scope>NUCLEOTIDE SEQUENCE [LARGE SCALE GENOMIC DNA]</scope>
    <source>
        <strain evidence="3">ATCC 27377 / DSM 6068 / ICPB 4128</strain>
    </source>
</reference>
<sequence>MHPQYCASAGDNPGGETSAERHRWLHGVSRYATNRASHARSLGILPGVFP</sequence>
<dbReference type="AlphaFoldDB" id="D2R310"/>
<gene>
    <name evidence="2" type="ordered locus">Psta_4093</name>
</gene>
<dbReference type="STRING" id="530564.Psta_4093"/>
<name>D2R310_PIRSD</name>
<dbReference type="EMBL" id="CP001848">
    <property type="protein sequence ID" value="ADB18743.1"/>
    <property type="molecule type" value="Genomic_DNA"/>
</dbReference>
<feature type="region of interest" description="Disordered" evidence="1">
    <location>
        <begin position="1"/>
        <end position="20"/>
    </location>
</feature>
<evidence type="ECO:0000256" key="1">
    <source>
        <dbReference type="SAM" id="MobiDB-lite"/>
    </source>
</evidence>